<dbReference type="PANTHER" id="PTHR43046:SF2">
    <property type="entry name" value="8-OXO-DGTP DIPHOSPHATASE-RELATED"/>
    <property type="match status" value="1"/>
</dbReference>
<gene>
    <name evidence="4" type="ORF">Kpho01_60730</name>
</gene>
<dbReference type="OrthoDB" id="9804442at2"/>
<dbReference type="CDD" id="cd04699">
    <property type="entry name" value="NUDIX_MutT_Nudt1"/>
    <property type="match status" value="1"/>
</dbReference>
<evidence type="ECO:0000313" key="5">
    <source>
        <dbReference type="Proteomes" id="UP001165143"/>
    </source>
</evidence>
<dbReference type="SUPFAM" id="SSF55811">
    <property type="entry name" value="Nudix"/>
    <property type="match status" value="1"/>
</dbReference>
<dbReference type="PROSITE" id="PS51462">
    <property type="entry name" value="NUDIX"/>
    <property type="match status" value="1"/>
</dbReference>
<dbReference type="Gene3D" id="3.90.79.10">
    <property type="entry name" value="Nucleoside Triphosphate Pyrophosphohydrolase"/>
    <property type="match status" value="1"/>
</dbReference>
<dbReference type="GO" id="GO:0016787">
    <property type="term" value="F:hydrolase activity"/>
    <property type="evidence" value="ECO:0007669"/>
    <property type="project" value="UniProtKB-KW"/>
</dbReference>
<feature type="domain" description="Nudix hydrolase" evidence="3">
    <location>
        <begin position="11"/>
        <end position="141"/>
    </location>
</feature>
<evidence type="ECO:0000259" key="3">
    <source>
        <dbReference type="PROSITE" id="PS51462"/>
    </source>
</evidence>
<protein>
    <submittedName>
        <fullName evidence="4">NUDIX hydrolase</fullName>
    </submittedName>
</protein>
<dbReference type="Pfam" id="PF00293">
    <property type="entry name" value="NUDIX"/>
    <property type="match status" value="1"/>
</dbReference>
<evidence type="ECO:0000256" key="1">
    <source>
        <dbReference type="ARBA" id="ARBA00001946"/>
    </source>
</evidence>
<dbReference type="EMBL" id="BSRX01000046">
    <property type="protein sequence ID" value="GLW58062.1"/>
    <property type="molecule type" value="Genomic_DNA"/>
</dbReference>
<accession>A0A9W6USE9</accession>
<name>A0A9W6USE9_9ACTN</name>
<comment type="cofactor">
    <cofactor evidence="1">
        <name>Mg(2+)</name>
        <dbReference type="ChEBI" id="CHEBI:18420"/>
    </cofactor>
</comment>
<dbReference type="InterPro" id="IPR000086">
    <property type="entry name" value="NUDIX_hydrolase_dom"/>
</dbReference>
<reference evidence="4" key="1">
    <citation type="submission" date="2023-02" db="EMBL/GenBank/DDBJ databases">
        <title>Kitasatospora phosalacinea NBRC 14362.</title>
        <authorList>
            <person name="Ichikawa N."/>
            <person name="Sato H."/>
            <person name="Tonouchi N."/>
        </authorList>
    </citation>
    <scope>NUCLEOTIDE SEQUENCE</scope>
    <source>
        <strain evidence="4">NBRC 14362</strain>
    </source>
</reference>
<dbReference type="InterPro" id="IPR015797">
    <property type="entry name" value="NUDIX_hydrolase-like_dom_sf"/>
</dbReference>
<organism evidence="4 5">
    <name type="scientific">Kitasatospora phosalacinea</name>
    <dbReference type="NCBI Taxonomy" id="2065"/>
    <lineage>
        <taxon>Bacteria</taxon>
        <taxon>Bacillati</taxon>
        <taxon>Actinomycetota</taxon>
        <taxon>Actinomycetes</taxon>
        <taxon>Kitasatosporales</taxon>
        <taxon>Streptomycetaceae</taxon>
        <taxon>Kitasatospora</taxon>
    </lineage>
</organism>
<dbReference type="Proteomes" id="UP001165143">
    <property type="component" value="Unassembled WGS sequence"/>
</dbReference>
<comment type="caution">
    <text evidence="4">The sequence shown here is derived from an EMBL/GenBank/DDBJ whole genome shotgun (WGS) entry which is preliminary data.</text>
</comment>
<sequence length="145" mass="16556">MTAPPQQPYVPARFPISVKGVVVDGRGRVLLLKNEREEWELPGGKLEGTETPVERVETEIREECGLHATADELLDVWMYEPLPGRQVFIVTYGCTLAADDRDRAPVVSHEHKEAGRFHRDEVDALTMPRGYKESVARWYQRLDRA</sequence>
<evidence type="ECO:0000313" key="4">
    <source>
        <dbReference type="EMBL" id="GLW58062.1"/>
    </source>
</evidence>
<keyword evidence="2 4" id="KW-0378">Hydrolase</keyword>
<evidence type="ECO:0000256" key="2">
    <source>
        <dbReference type="ARBA" id="ARBA00022801"/>
    </source>
</evidence>
<proteinExistence type="predicted"/>
<dbReference type="PANTHER" id="PTHR43046">
    <property type="entry name" value="GDP-MANNOSE MANNOSYL HYDROLASE"/>
    <property type="match status" value="1"/>
</dbReference>
<dbReference type="RefSeq" id="WP_033252417.1">
    <property type="nucleotide sequence ID" value="NZ_BSRX01000046.1"/>
</dbReference>
<dbReference type="AlphaFoldDB" id="A0A9W6USE9"/>